<comment type="caution">
    <text evidence="1">The sequence shown here is derived from an EMBL/GenBank/DDBJ whole genome shotgun (WGS) entry which is preliminary data.</text>
</comment>
<dbReference type="EMBL" id="VCHX02000059">
    <property type="protein sequence ID" value="TPQ23222.1"/>
    <property type="molecule type" value="Genomic_DNA"/>
</dbReference>
<name>A0A505DPX8_9ACTN</name>
<dbReference type="AlphaFoldDB" id="A0A505DPX8"/>
<evidence type="ECO:0000313" key="2">
    <source>
        <dbReference type="Proteomes" id="UP000317378"/>
    </source>
</evidence>
<keyword evidence="2" id="KW-1185">Reference proteome</keyword>
<gene>
    <name evidence="1" type="ORF">FGD71_005365</name>
</gene>
<accession>A0A505DPX8</accession>
<reference evidence="1 2" key="1">
    <citation type="submission" date="2019-06" db="EMBL/GenBank/DDBJ databases">
        <title>Streptomyces sporangiiformans sp. nov., a novel actinomycete isolated from soil in Mount Song.</title>
        <authorList>
            <person name="Han L."/>
        </authorList>
    </citation>
    <scope>NUCLEOTIDE SEQUENCE [LARGE SCALE GENOMIC DNA]</scope>
    <source>
        <strain evidence="1 2">NEAU-SSA 1</strain>
    </source>
</reference>
<organism evidence="1 2">
    <name type="scientific">Streptomyces sporangiiformans</name>
    <dbReference type="NCBI Taxonomy" id="2315329"/>
    <lineage>
        <taxon>Bacteria</taxon>
        <taxon>Bacillati</taxon>
        <taxon>Actinomycetota</taxon>
        <taxon>Actinomycetes</taxon>
        <taxon>Kitasatosporales</taxon>
        <taxon>Streptomycetaceae</taxon>
        <taxon>Streptomyces</taxon>
    </lineage>
</organism>
<sequence length="58" mass="6009">MYGLADRTAAAALAEAAPGPRPVGDRLCLEGILYVLYQDISWQLLPLELGFGSGSGSG</sequence>
<dbReference type="Proteomes" id="UP000317378">
    <property type="component" value="Unassembled WGS sequence"/>
</dbReference>
<protein>
    <submittedName>
        <fullName evidence="1">Transposase</fullName>
    </submittedName>
</protein>
<proteinExistence type="predicted"/>
<dbReference type="OrthoDB" id="4546548at2"/>
<evidence type="ECO:0000313" key="1">
    <source>
        <dbReference type="EMBL" id="TPQ23222.1"/>
    </source>
</evidence>